<evidence type="ECO:0000256" key="1">
    <source>
        <dbReference type="ARBA" id="ARBA00022908"/>
    </source>
</evidence>
<evidence type="ECO:0000256" key="2">
    <source>
        <dbReference type="ARBA" id="ARBA00023125"/>
    </source>
</evidence>
<evidence type="ECO:0000259" key="5">
    <source>
        <dbReference type="PROSITE" id="PS51898"/>
    </source>
</evidence>
<dbReference type="InterPro" id="IPR011010">
    <property type="entry name" value="DNA_brk_join_enz"/>
</dbReference>
<gene>
    <name evidence="7" type="ORF">HF526_25935</name>
</gene>
<dbReference type="PROSITE" id="PS51898">
    <property type="entry name" value="TYR_RECOMBINASE"/>
    <property type="match status" value="1"/>
</dbReference>
<dbReference type="Gene3D" id="1.10.443.10">
    <property type="entry name" value="Intergrase catalytic core"/>
    <property type="match status" value="1"/>
</dbReference>
<feature type="domain" description="Tyr recombinase" evidence="5">
    <location>
        <begin position="111"/>
        <end position="297"/>
    </location>
</feature>
<dbReference type="Proteomes" id="UP000820669">
    <property type="component" value="Unassembled WGS sequence"/>
</dbReference>
<dbReference type="PROSITE" id="PS51900">
    <property type="entry name" value="CB"/>
    <property type="match status" value="1"/>
</dbReference>
<dbReference type="Pfam" id="PF02899">
    <property type="entry name" value="Phage_int_SAM_1"/>
    <property type="match status" value="1"/>
</dbReference>
<accession>A0ABX1SGM7</accession>
<evidence type="ECO:0000256" key="4">
    <source>
        <dbReference type="PROSITE-ProRule" id="PRU01248"/>
    </source>
</evidence>
<evidence type="ECO:0000256" key="3">
    <source>
        <dbReference type="ARBA" id="ARBA00023172"/>
    </source>
</evidence>
<dbReference type="EMBL" id="JAAXLA010000063">
    <property type="protein sequence ID" value="NMI00720.1"/>
    <property type="molecule type" value="Genomic_DNA"/>
</dbReference>
<dbReference type="InterPro" id="IPR010998">
    <property type="entry name" value="Integrase_recombinase_N"/>
</dbReference>
<dbReference type="InterPro" id="IPR050090">
    <property type="entry name" value="Tyrosine_recombinase_XerCD"/>
</dbReference>
<keyword evidence="3" id="KW-0233">DNA recombination</keyword>
<evidence type="ECO:0000259" key="6">
    <source>
        <dbReference type="PROSITE" id="PS51900"/>
    </source>
</evidence>
<evidence type="ECO:0000313" key="7">
    <source>
        <dbReference type="EMBL" id="NMI00720.1"/>
    </source>
</evidence>
<sequence>MDELAEWIEEWRLELESGRVSASTVTVYLRSARQFAAWLAEAHPGLTVEEIDRKVCQGWMRHLAEQGKAEATRRVRGLALGLLLGYVAGEADSGLTTNPAANLELPTPKAPPVPVVSDDDLAALLRACDGASFVDRRDTAIIRLLLDTGMRRAELVGIDVPHVDVRLAEVMITGKGGKARIVPFGNRTALALRKYLRARARRGVGEGGPLFLSIRATPGRGFRMTGGGVADMLKRRCQAAGLSPIHPHQLRHTWAHDMLAAGAGESDVERLAGWSTPMMVRRYGASVADSRSRDVARRLARGDRI</sequence>
<dbReference type="InterPro" id="IPR004107">
    <property type="entry name" value="Integrase_SAM-like_N"/>
</dbReference>
<dbReference type="PANTHER" id="PTHR30349">
    <property type="entry name" value="PHAGE INTEGRASE-RELATED"/>
    <property type="match status" value="1"/>
</dbReference>
<dbReference type="Gene3D" id="1.10.150.130">
    <property type="match status" value="1"/>
</dbReference>
<protein>
    <submittedName>
        <fullName evidence="7">Tyrosine-type recombinase/integrase</fullName>
    </submittedName>
</protein>
<comment type="caution">
    <text evidence="7">The sequence shown here is derived from an EMBL/GenBank/DDBJ whole genome shotgun (WGS) entry which is preliminary data.</text>
</comment>
<dbReference type="InterPro" id="IPR002104">
    <property type="entry name" value="Integrase_catalytic"/>
</dbReference>
<dbReference type="InterPro" id="IPR013762">
    <property type="entry name" value="Integrase-like_cat_sf"/>
</dbReference>
<keyword evidence="8" id="KW-1185">Reference proteome</keyword>
<dbReference type="RefSeq" id="WP_169384185.1">
    <property type="nucleotide sequence ID" value="NZ_JAAXLA010000063.1"/>
</dbReference>
<dbReference type="InterPro" id="IPR044068">
    <property type="entry name" value="CB"/>
</dbReference>
<keyword evidence="1" id="KW-0229">DNA integration</keyword>
<dbReference type="SUPFAM" id="SSF56349">
    <property type="entry name" value="DNA breaking-rejoining enzymes"/>
    <property type="match status" value="1"/>
</dbReference>
<proteinExistence type="predicted"/>
<feature type="domain" description="Core-binding (CB)" evidence="6">
    <location>
        <begin position="2"/>
        <end position="88"/>
    </location>
</feature>
<dbReference type="PANTHER" id="PTHR30349:SF81">
    <property type="entry name" value="TYROSINE RECOMBINASE XERC"/>
    <property type="match status" value="1"/>
</dbReference>
<reference evidence="7 8" key="1">
    <citation type="submission" date="2020-04" db="EMBL/GenBank/DDBJ databases">
        <authorList>
            <person name="Klaysubun C."/>
            <person name="Duangmal K."/>
            <person name="Lipun K."/>
        </authorList>
    </citation>
    <scope>NUCLEOTIDE SEQUENCE [LARGE SCALE GENOMIC DNA]</scope>
    <source>
        <strain evidence="7 8">K10HN5</strain>
    </source>
</reference>
<keyword evidence="2 4" id="KW-0238">DNA-binding</keyword>
<name>A0ABX1SGM7_9PSEU</name>
<organism evidence="7 8">
    <name type="scientific">Pseudonocardia acidicola</name>
    <dbReference type="NCBI Taxonomy" id="2724939"/>
    <lineage>
        <taxon>Bacteria</taxon>
        <taxon>Bacillati</taxon>
        <taxon>Actinomycetota</taxon>
        <taxon>Actinomycetes</taxon>
        <taxon>Pseudonocardiales</taxon>
        <taxon>Pseudonocardiaceae</taxon>
        <taxon>Pseudonocardia</taxon>
    </lineage>
</organism>
<dbReference type="Pfam" id="PF00589">
    <property type="entry name" value="Phage_integrase"/>
    <property type="match status" value="1"/>
</dbReference>
<evidence type="ECO:0000313" key="8">
    <source>
        <dbReference type="Proteomes" id="UP000820669"/>
    </source>
</evidence>